<protein>
    <submittedName>
        <fullName evidence="3">Unannotated protein</fullName>
    </submittedName>
</protein>
<evidence type="ECO:0000313" key="3">
    <source>
        <dbReference type="EMBL" id="CAB4924957.1"/>
    </source>
</evidence>
<organism evidence="3">
    <name type="scientific">freshwater metagenome</name>
    <dbReference type="NCBI Taxonomy" id="449393"/>
    <lineage>
        <taxon>unclassified sequences</taxon>
        <taxon>metagenomes</taxon>
        <taxon>ecological metagenomes</taxon>
    </lineage>
</organism>
<name>A0A6J7I2U5_9ZZZZ</name>
<sequence length="148" mass="16113">MTGWQLQAVLIGQVLGSAGMFGVIWVIQLVHYPLMRKVPLSAFGAFEQEHQRRITYVVGPLMAMEGICVLAVFFLRPSCLSFWVALAGGLVEAVAIGTTAFVSAPIHGRMAASGNPDLLDRLIATNWIRTAAWTARAVLSVLMLAWCR</sequence>
<evidence type="ECO:0000256" key="1">
    <source>
        <dbReference type="SAM" id="Phobius"/>
    </source>
</evidence>
<dbReference type="EMBL" id="CAFBNC010000008">
    <property type="protein sequence ID" value="CAB4924957.1"/>
    <property type="molecule type" value="Genomic_DNA"/>
</dbReference>
<feature type="transmembrane region" description="Helical" evidence="1">
    <location>
        <begin position="54"/>
        <end position="75"/>
    </location>
</feature>
<keyword evidence="1" id="KW-0472">Membrane</keyword>
<proteinExistence type="predicted"/>
<keyword evidence="1" id="KW-0812">Transmembrane</keyword>
<reference evidence="3" key="1">
    <citation type="submission" date="2020-05" db="EMBL/GenBank/DDBJ databases">
        <authorList>
            <person name="Chiriac C."/>
            <person name="Salcher M."/>
            <person name="Ghai R."/>
            <person name="Kavagutti S V."/>
        </authorList>
    </citation>
    <scope>NUCLEOTIDE SEQUENCE</scope>
</reference>
<accession>A0A6J7I2U5</accession>
<keyword evidence="1" id="KW-1133">Transmembrane helix</keyword>
<dbReference type="AlphaFoldDB" id="A0A6J7I2U5"/>
<feature type="transmembrane region" description="Helical" evidence="1">
    <location>
        <begin position="81"/>
        <end position="106"/>
    </location>
</feature>
<feature type="transmembrane region" description="Helical" evidence="1">
    <location>
        <begin position="6"/>
        <end position="34"/>
    </location>
</feature>
<gene>
    <name evidence="2" type="ORF">UFOPK1392_00407</name>
    <name evidence="3" type="ORF">UFOPK3733_00304</name>
</gene>
<evidence type="ECO:0000313" key="2">
    <source>
        <dbReference type="EMBL" id="CAB4322671.1"/>
    </source>
</evidence>
<dbReference type="EMBL" id="CAEMXZ010000011">
    <property type="protein sequence ID" value="CAB4322671.1"/>
    <property type="molecule type" value="Genomic_DNA"/>
</dbReference>